<keyword evidence="3" id="KW-1185">Reference proteome</keyword>
<protein>
    <submittedName>
        <fullName evidence="2">Uncharacterized protein</fullName>
    </submittedName>
</protein>
<sequence>MILWTGLLFLSVWSLNGKKKLVGFIVGAVVGLLVNFSVGVFAGYNNAKFDSIAEAVEASNANLPRMIDDETRLDSVAIDQTAKQYYFRMSLVDFEKQEIDLEFLEENFVEFTKPSTCEITEFQVFFSEGYTINYVYSDKTAQLVSSFSIQAGDCGE</sequence>
<gene>
    <name evidence="2" type="ORF">YC6258_05163</name>
</gene>
<accession>A0A0C5VV71</accession>
<evidence type="ECO:0000256" key="1">
    <source>
        <dbReference type="SAM" id="Phobius"/>
    </source>
</evidence>
<name>A0A0C5VV71_9GAMM</name>
<proteinExistence type="predicted"/>
<reference evidence="2 3" key="1">
    <citation type="submission" date="2014-01" db="EMBL/GenBank/DDBJ databases">
        <title>Full genme sequencing of cellulolytic bacterium Gynuella sunshinyii YC6258T gen. nov., sp. nov.</title>
        <authorList>
            <person name="Khan H."/>
            <person name="Chung E.J."/>
            <person name="Chung Y.R."/>
        </authorList>
    </citation>
    <scope>NUCLEOTIDE SEQUENCE [LARGE SCALE GENOMIC DNA]</scope>
    <source>
        <strain evidence="2 3">YC6258</strain>
    </source>
</reference>
<feature type="transmembrane region" description="Helical" evidence="1">
    <location>
        <begin position="24"/>
        <end position="44"/>
    </location>
</feature>
<dbReference type="STRING" id="1445510.YC6258_05163"/>
<evidence type="ECO:0000313" key="3">
    <source>
        <dbReference type="Proteomes" id="UP000032266"/>
    </source>
</evidence>
<dbReference type="EMBL" id="CP007142">
    <property type="protein sequence ID" value="AJQ97193.1"/>
    <property type="molecule type" value="Genomic_DNA"/>
</dbReference>
<keyword evidence="1" id="KW-0812">Transmembrane</keyword>
<keyword evidence="1" id="KW-1133">Transmembrane helix</keyword>
<evidence type="ECO:0000313" key="2">
    <source>
        <dbReference type="EMBL" id="AJQ97193.1"/>
    </source>
</evidence>
<dbReference type="AlphaFoldDB" id="A0A0C5VV71"/>
<dbReference type="Gene3D" id="3.30.300.250">
    <property type="match status" value="1"/>
</dbReference>
<keyword evidence="1" id="KW-0472">Membrane</keyword>
<dbReference type="HOGENOM" id="CLU_115270_0_0_6"/>
<organism evidence="2 3">
    <name type="scientific">Gynuella sunshinyii YC6258</name>
    <dbReference type="NCBI Taxonomy" id="1445510"/>
    <lineage>
        <taxon>Bacteria</taxon>
        <taxon>Pseudomonadati</taxon>
        <taxon>Pseudomonadota</taxon>
        <taxon>Gammaproteobacteria</taxon>
        <taxon>Oceanospirillales</taxon>
        <taxon>Saccharospirillaceae</taxon>
        <taxon>Gynuella</taxon>
    </lineage>
</organism>
<dbReference type="KEGG" id="gsn:YC6258_05163"/>
<dbReference type="Proteomes" id="UP000032266">
    <property type="component" value="Chromosome"/>
</dbReference>